<dbReference type="CDD" id="cd03257">
    <property type="entry name" value="ABC_NikE_OppD_transporters"/>
    <property type="match status" value="2"/>
</dbReference>
<evidence type="ECO:0000256" key="2">
    <source>
        <dbReference type="ARBA" id="ARBA00005417"/>
    </source>
</evidence>
<comment type="caution">
    <text evidence="10">The sequence shown here is derived from an EMBL/GenBank/DDBJ whole genome shotgun (WGS) entry which is preliminary data.</text>
</comment>
<feature type="domain" description="ABC transporter" evidence="9">
    <location>
        <begin position="8"/>
        <end position="259"/>
    </location>
</feature>
<comment type="subcellular location">
    <subcellularLocation>
        <location evidence="1">Cell membrane</location>
        <topology evidence="1">Peripheral membrane protein</topology>
    </subcellularLocation>
</comment>
<dbReference type="NCBIfam" id="NF008453">
    <property type="entry name" value="PRK11308.1"/>
    <property type="match status" value="2"/>
</dbReference>
<dbReference type="GO" id="GO:0005524">
    <property type="term" value="F:ATP binding"/>
    <property type="evidence" value="ECO:0007669"/>
    <property type="project" value="UniProtKB-KW"/>
</dbReference>
<sequence>MSEVVLRIRDLNVTFATDAGEVPAVRGIDLEVRRGRVVALVGESGSGKSVTSLSVLGLLPSTARITGSVALADGGTLRDVVTAAEDQLVDLRGRVASMVFQEPMTALNPTMTLGDQVAEAVMNHERVPRAVARERAVGLLRSVGIPDPESRARQYPHELSGGQRQRVVIAIALACEPRLIVADEPTTALDATVQAEILDLLRELVAERDTALLLVTHNMGVVADIADEVAVMSGGRIVEHGLVEQVLLDPAHEYTRTLLDAVPAAPPASAATRAPSLSRPVPTGSTGSTGSINDPEISTGSASGREVVLDLRGVSLDYRVQGRHVRAVESLDLTVRAGEMLGLVGESGSGKSTAGRACLGLLAPSEGEVLLLGASVARARGRARRRLLADVGVVFQDPGGSLDPRKVVGESIAEPLAIHGRDGRRLSATERRARVGELLDAVRLPAGAARRYPHEFSGGQRQRIGLARALALRPRLLVADEPTSALDVSVQAEVLQVLRDLHAELGFGCLFISHDLGVVHELTDRVAVLRSGRLVESGPTAEVFSAPREQYTAELLASVPTPDPGAQRERREARLRLVSGAASGAAR</sequence>
<reference evidence="10" key="1">
    <citation type="journal article" date="2014" name="Int. J. Syst. Evol. Microbiol.">
        <title>Complete genome sequence of Corynebacterium casei LMG S-19264T (=DSM 44701T), isolated from a smear-ripened cheese.</title>
        <authorList>
            <consortium name="US DOE Joint Genome Institute (JGI-PGF)"/>
            <person name="Walter F."/>
            <person name="Albersmeier A."/>
            <person name="Kalinowski J."/>
            <person name="Ruckert C."/>
        </authorList>
    </citation>
    <scope>NUCLEOTIDE SEQUENCE</scope>
    <source>
        <strain evidence="10">CGMCC 4.7398</strain>
    </source>
</reference>
<dbReference type="Pfam" id="PF00005">
    <property type="entry name" value="ABC_tran"/>
    <property type="match status" value="2"/>
</dbReference>
<evidence type="ECO:0000256" key="4">
    <source>
        <dbReference type="ARBA" id="ARBA00022475"/>
    </source>
</evidence>
<evidence type="ECO:0000259" key="9">
    <source>
        <dbReference type="PROSITE" id="PS50893"/>
    </source>
</evidence>
<comment type="similarity">
    <text evidence="2">Belongs to the ABC transporter superfamily.</text>
</comment>
<evidence type="ECO:0000256" key="5">
    <source>
        <dbReference type="ARBA" id="ARBA00022741"/>
    </source>
</evidence>
<name>A0A919KUR9_9MICO</name>
<organism evidence="10 11">
    <name type="scientific">Promicromonospora soli</name>
    <dbReference type="NCBI Taxonomy" id="2035533"/>
    <lineage>
        <taxon>Bacteria</taxon>
        <taxon>Bacillati</taxon>
        <taxon>Actinomycetota</taxon>
        <taxon>Actinomycetes</taxon>
        <taxon>Micrococcales</taxon>
        <taxon>Promicromonosporaceae</taxon>
        <taxon>Promicromonospora</taxon>
    </lineage>
</organism>
<evidence type="ECO:0000256" key="6">
    <source>
        <dbReference type="ARBA" id="ARBA00022840"/>
    </source>
</evidence>
<dbReference type="PANTHER" id="PTHR43297">
    <property type="entry name" value="OLIGOPEPTIDE TRANSPORT ATP-BINDING PROTEIN APPD"/>
    <property type="match status" value="1"/>
</dbReference>
<feature type="domain" description="ABC transporter" evidence="9">
    <location>
        <begin position="311"/>
        <end position="556"/>
    </location>
</feature>
<evidence type="ECO:0000256" key="1">
    <source>
        <dbReference type="ARBA" id="ARBA00004202"/>
    </source>
</evidence>
<feature type="region of interest" description="Disordered" evidence="8">
    <location>
        <begin position="269"/>
        <end position="299"/>
    </location>
</feature>
<dbReference type="Gene3D" id="3.40.50.300">
    <property type="entry name" value="P-loop containing nucleotide triphosphate hydrolases"/>
    <property type="match status" value="2"/>
</dbReference>
<proteinExistence type="inferred from homology"/>
<dbReference type="SMART" id="SM00382">
    <property type="entry name" value="AAA"/>
    <property type="match status" value="2"/>
</dbReference>
<dbReference type="PROSITE" id="PS00211">
    <property type="entry name" value="ABC_TRANSPORTER_1"/>
    <property type="match status" value="2"/>
</dbReference>
<keyword evidence="3" id="KW-0813">Transport</keyword>
<keyword evidence="6 10" id="KW-0067">ATP-binding</keyword>
<dbReference type="PROSITE" id="PS50893">
    <property type="entry name" value="ABC_TRANSPORTER_2"/>
    <property type="match status" value="2"/>
</dbReference>
<reference evidence="10" key="2">
    <citation type="submission" date="2020-09" db="EMBL/GenBank/DDBJ databases">
        <authorList>
            <person name="Sun Q."/>
            <person name="Zhou Y."/>
        </authorList>
    </citation>
    <scope>NUCLEOTIDE SEQUENCE</scope>
    <source>
        <strain evidence="10">CGMCC 4.7398</strain>
    </source>
</reference>
<dbReference type="RefSeq" id="WP_189669519.1">
    <property type="nucleotide sequence ID" value="NZ_BNAS01000003.1"/>
</dbReference>
<dbReference type="InterPro" id="IPR050388">
    <property type="entry name" value="ABC_Ni/Peptide_Import"/>
</dbReference>
<keyword evidence="11" id="KW-1185">Reference proteome</keyword>
<dbReference type="GO" id="GO:0015833">
    <property type="term" value="P:peptide transport"/>
    <property type="evidence" value="ECO:0007669"/>
    <property type="project" value="InterPro"/>
</dbReference>
<keyword evidence="5" id="KW-0547">Nucleotide-binding</keyword>
<dbReference type="SUPFAM" id="SSF52540">
    <property type="entry name" value="P-loop containing nucleoside triphosphate hydrolases"/>
    <property type="match status" value="2"/>
</dbReference>
<evidence type="ECO:0000256" key="7">
    <source>
        <dbReference type="ARBA" id="ARBA00023136"/>
    </source>
</evidence>
<dbReference type="GO" id="GO:0016887">
    <property type="term" value="F:ATP hydrolysis activity"/>
    <property type="evidence" value="ECO:0007669"/>
    <property type="project" value="InterPro"/>
</dbReference>
<accession>A0A919KUR9</accession>
<dbReference type="EMBL" id="BNAS01000003">
    <property type="protein sequence ID" value="GHH73254.1"/>
    <property type="molecule type" value="Genomic_DNA"/>
</dbReference>
<dbReference type="InterPro" id="IPR027417">
    <property type="entry name" value="P-loop_NTPase"/>
</dbReference>
<dbReference type="InterPro" id="IPR013563">
    <property type="entry name" value="Oligopep_ABC_C"/>
</dbReference>
<gene>
    <name evidence="10" type="ORF">GCM10017772_24190</name>
</gene>
<dbReference type="InterPro" id="IPR003439">
    <property type="entry name" value="ABC_transporter-like_ATP-bd"/>
</dbReference>
<dbReference type="GO" id="GO:0005886">
    <property type="term" value="C:plasma membrane"/>
    <property type="evidence" value="ECO:0007669"/>
    <property type="project" value="UniProtKB-SubCell"/>
</dbReference>
<dbReference type="Pfam" id="PF08352">
    <property type="entry name" value="oligo_HPY"/>
    <property type="match status" value="2"/>
</dbReference>
<dbReference type="PANTHER" id="PTHR43297:SF2">
    <property type="entry name" value="DIPEPTIDE TRANSPORT ATP-BINDING PROTEIN DPPD"/>
    <property type="match status" value="1"/>
</dbReference>
<evidence type="ECO:0000256" key="8">
    <source>
        <dbReference type="SAM" id="MobiDB-lite"/>
    </source>
</evidence>
<dbReference type="Proteomes" id="UP000627369">
    <property type="component" value="Unassembled WGS sequence"/>
</dbReference>
<evidence type="ECO:0000313" key="11">
    <source>
        <dbReference type="Proteomes" id="UP000627369"/>
    </source>
</evidence>
<keyword evidence="4" id="KW-1003">Cell membrane</keyword>
<protein>
    <submittedName>
        <fullName evidence="10">Glutathione ABC transporter ATP-binding protein</fullName>
    </submittedName>
</protein>
<feature type="compositionally biased region" description="Low complexity" evidence="8">
    <location>
        <begin position="269"/>
        <end position="280"/>
    </location>
</feature>
<dbReference type="InterPro" id="IPR017871">
    <property type="entry name" value="ABC_transporter-like_CS"/>
</dbReference>
<evidence type="ECO:0000256" key="3">
    <source>
        <dbReference type="ARBA" id="ARBA00022448"/>
    </source>
</evidence>
<dbReference type="AlphaFoldDB" id="A0A919KUR9"/>
<dbReference type="InterPro" id="IPR003593">
    <property type="entry name" value="AAA+_ATPase"/>
</dbReference>
<dbReference type="FunFam" id="3.40.50.300:FF:000016">
    <property type="entry name" value="Oligopeptide ABC transporter ATP-binding component"/>
    <property type="match status" value="1"/>
</dbReference>
<evidence type="ECO:0000313" key="10">
    <source>
        <dbReference type="EMBL" id="GHH73254.1"/>
    </source>
</evidence>
<keyword evidence="7" id="KW-0472">Membrane</keyword>
<feature type="compositionally biased region" description="Polar residues" evidence="8">
    <location>
        <begin position="283"/>
        <end position="299"/>
    </location>
</feature>